<dbReference type="Pfam" id="PF20434">
    <property type="entry name" value="BD-FAE"/>
    <property type="match status" value="1"/>
</dbReference>
<dbReference type="GO" id="GO:0016787">
    <property type="term" value="F:hydrolase activity"/>
    <property type="evidence" value="ECO:0007669"/>
    <property type="project" value="UniProtKB-KW"/>
</dbReference>
<dbReference type="PANTHER" id="PTHR48081:SF13">
    <property type="entry name" value="ALPHA_BETA HYDROLASE"/>
    <property type="match status" value="1"/>
</dbReference>
<dbReference type="PANTHER" id="PTHR48081">
    <property type="entry name" value="AB HYDROLASE SUPERFAMILY PROTEIN C4A8.06C"/>
    <property type="match status" value="1"/>
</dbReference>
<dbReference type="Proteomes" id="UP000228987">
    <property type="component" value="Unassembled WGS sequence"/>
</dbReference>
<evidence type="ECO:0000313" key="3">
    <source>
        <dbReference type="EMBL" id="PCJ42047.1"/>
    </source>
</evidence>
<protein>
    <submittedName>
        <fullName evidence="3">Lipase</fullName>
    </submittedName>
</protein>
<name>A0A2A5CDU3_9GAMM</name>
<dbReference type="SUPFAM" id="SSF53474">
    <property type="entry name" value="alpha/beta-Hydrolases"/>
    <property type="match status" value="1"/>
</dbReference>
<evidence type="ECO:0000313" key="4">
    <source>
        <dbReference type="Proteomes" id="UP000228987"/>
    </source>
</evidence>
<organism evidence="3 4">
    <name type="scientific">SAR86 cluster bacterium</name>
    <dbReference type="NCBI Taxonomy" id="2030880"/>
    <lineage>
        <taxon>Bacteria</taxon>
        <taxon>Pseudomonadati</taxon>
        <taxon>Pseudomonadota</taxon>
        <taxon>Gammaproteobacteria</taxon>
        <taxon>SAR86 cluster</taxon>
    </lineage>
</organism>
<dbReference type="AlphaFoldDB" id="A0A2A5CDU3"/>
<evidence type="ECO:0000256" key="1">
    <source>
        <dbReference type="ARBA" id="ARBA00022801"/>
    </source>
</evidence>
<dbReference type="EMBL" id="NVWI01000003">
    <property type="protein sequence ID" value="PCJ42047.1"/>
    <property type="molecule type" value="Genomic_DNA"/>
</dbReference>
<comment type="caution">
    <text evidence="3">The sequence shown here is derived from an EMBL/GenBank/DDBJ whole genome shotgun (WGS) entry which is preliminary data.</text>
</comment>
<feature type="domain" description="BD-FAE-like" evidence="2">
    <location>
        <begin position="60"/>
        <end position="264"/>
    </location>
</feature>
<keyword evidence="1" id="KW-0378">Hydrolase</keyword>
<proteinExistence type="predicted"/>
<dbReference type="InterPro" id="IPR049492">
    <property type="entry name" value="BD-FAE-like_dom"/>
</dbReference>
<gene>
    <name evidence="3" type="ORF">COA71_05495</name>
</gene>
<evidence type="ECO:0000259" key="2">
    <source>
        <dbReference type="Pfam" id="PF20434"/>
    </source>
</evidence>
<dbReference type="InterPro" id="IPR029058">
    <property type="entry name" value="AB_hydrolase_fold"/>
</dbReference>
<reference evidence="4" key="1">
    <citation type="submission" date="2017-08" db="EMBL/GenBank/DDBJ databases">
        <title>A dynamic microbial community with high functional redundancy inhabits the cold, oxic subseafloor aquifer.</title>
        <authorList>
            <person name="Tully B.J."/>
            <person name="Wheat C.G."/>
            <person name="Glazer B.T."/>
            <person name="Huber J.A."/>
        </authorList>
    </citation>
    <scope>NUCLEOTIDE SEQUENCE [LARGE SCALE GENOMIC DNA]</scope>
</reference>
<dbReference type="InterPro" id="IPR050300">
    <property type="entry name" value="GDXG_lipolytic_enzyme"/>
</dbReference>
<accession>A0A2A5CDU3</accession>
<dbReference type="Gene3D" id="3.40.50.1820">
    <property type="entry name" value="alpha/beta hydrolase"/>
    <property type="match status" value="1"/>
</dbReference>
<sequence length="308" mass="33334">MRLMTNLINKPLKLKCFVHFILLGLISTLASQKLLAQSEGVRMEHGDIVYASVDGLNLALDIYLPSDAENPPLIVFVHGGRWQAGNKRTKIPSQFVDSGFALASIDFRQSTQAQFPAQIHDIKAAVRFLRANSDNYGFDGSKIAITGESSGGHLATLVGVTNGHSELEGGLGEHLETSSNIQAILSYYGAHDLTSILRQSTPFGLGVRVPALQLLLGAQPEEKPDLAQLASPVFHVDASDPPLLLLHGDQDPQMPIAQGEQMEAAYNELGLDVYFDVVLGAGHGGQAFYAPNHLERAMEFLRRTIGDN</sequence>